<dbReference type="GO" id="GO:0020037">
    <property type="term" value="F:heme binding"/>
    <property type="evidence" value="ECO:0007669"/>
    <property type="project" value="InterPro"/>
</dbReference>
<keyword evidence="8" id="KW-1133">Transmembrane helix</keyword>
<dbReference type="Pfam" id="PF00067">
    <property type="entry name" value="p450"/>
    <property type="match status" value="1"/>
</dbReference>
<protein>
    <recommendedName>
        <fullName evidence="11">Cytochrome P450</fullName>
    </recommendedName>
</protein>
<dbReference type="GO" id="GO:0005506">
    <property type="term" value="F:iron ion binding"/>
    <property type="evidence" value="ECO:0007669"/>
    <property type="project" value="InterPro"/>
</dbReference>
<dbReference type="GO" id="GO:0008395">
    <property type="term" value="F:steroid hydroxylase activity"/>
    <property type="evidence" value="ECO:0007669"/>
    <property type="project" value="TreeGrafter"/>
</dbReference>
<reference evidence="9" key="1">
    <citation type="submission" date="2021-02" db="EMBL/GenBank/DDBJ databases">
        <authorList>
            <person name="Nowell W R."/>
        </authorList>
    </citation>
    <scope>NUCLEOTIDE SEQUENCE</scope>
</reference>
<feature type="transmembrane region" description="Helical" evidence="8">
    <location>
        <begin position="66"/>
        <end position="87"/>
    </location>
</feature>
<dbReference type="InterPro" id="IPR017972">
    <property type="entry name" value="Cyt_P450_CS"/>
</dbReference>
<evidence type="ECO:0000256" key="2">
    <source>
        <dbReference type="ARBA" id="ARBA00022617"/>
    </source>
</evidence>
<dbReference type="PANTHER" id="PTHR24302:SF15">
    <property type="entry name" value="FATTY-ACID PEROXYGENASE"/>
    <property type="match status" value="1"/>
</dbReference>
<evidence type="ECO:0000313" key="10">
    <source>
        <dbReference type="Proteomes" id="UP000663823"/>
    </source>
</evidence>
<comment type="similarity">
    <text evidence="1 7">Belongs to the cytochrome P450 family.</text>
</comment>
<dbReference type="Gene3D" id="1.10.630.10">
    <property type="entry name" value="Cytochrome P450"/>
    <property type="match status" value="1"/>
</dbReference>
<evidence type="ECO:0000256" key="5">
    <source>
        <dbReference type="ARBA" id="ARBA00023004"/>
    </source>
</evidence>
<dbReference type="SUPFAM" id="SSF48264">
    <property type="entry name" value="Cytochrome P450"/>
    <property type="match status" value="1"/>
</dbReference>
<dbReference type="PANTHER" id="PTHR24302">
    <property type="entry name" value="CYTOCHROME P450 FAMILY 3"/>
    <property type="match status" value="1"/>
</dbReference>
<dbReference type="Proteomes" id="UP000663823">
    <property type="component" value="Unassembled WGS sequence"/>
</dbReference>
<evidence type="ECO:0000256" key="7">
    <source>
        <dbReference type="RuleBase" id="RU000461"/>
    </source>
</evidence>
<dbReference type="GO" id="GO:0016705">
    <property type="term" value="F:oxidoreductase activity, acting on paired donors, with incorporation or reduction of molecular oxygen"/>
    <property type="evidence" value="ECO:0007669"/>
    <property type="project" value="InterPro"/>
</dbReference>
<dbReference type="AlphaFoldDB" id="A0A818QB34"/>
<dbReference type="PROSITE" id="PS00086">
    <property type="entry name" value="CYTOCHROME_P450"/>
    <property type="match status" value="1"/>
</dbReference>
<evidence type="ECO:0000256" key="3">
    <source>
        <dbReference type="ARBA" id="ARBA00022723"/>
    </source>
</evidence>
<dbReference type="EMBL" id="CAJOAX010000707">
    <property type="protein sequence ID" value="CAF3638407.1"/>
    <property type="molecule type" value="Genomic_DNA"/>
</dbReference>
<dbReference type="InterPro" id="IPR050705">
    <property type="entry name" value="Cytochrome_P450_3A"/>
</dbReference>
<keyword evidence="8" id="KW-0812">Transmembrane</keyword>
<accession>A0A818QB34</accession>
<name>A0A818QB34_9BILA</name>
<evidence type="ECO:0008006" key="11">
    <source>
        <dbReference type="Google" id="ProtNLM"/>
    </source>
</evidence>
<keyword evidence="4 7" id="KW-0560">Oxidoreductase</keyword>
<evidence type="ECO:0000256" key="6">
    <source>
        <dbReference type="ARBA" id="ARBA00043906"/>
    </source>
</evidence>
<organism evidence="9 10">
    <name type="scientific">Rotaria sordida</name>
    <dbReference type="NCBI Taxonomy" id="392033"/>
    <lineage>
        <taxon>Eukaryota</taxon>
        <taxon>Metazoa</taxon>
        <taxon>Spiralia</taxon>
        <taxon>Gnathifera</taxon>
        <taxon>Rotifera</taxon>
        <taxon>Eurotatoria</taxon>
        <taxon>Bdelloidea</taxon>
        <taxon>Philodinida</taxon>
        <taxon>Philodinidae</taxon>
        <taxon>Rotaria</taxon>
    </lineage>
</organism>
<evidence type="ECO:0000256" key="4">
    <source>
        <dbReference type="ARBA" id="ARBA00023002"/>
    </source>
</evidence>
<feature type="transmembrane region" description="Helical" evidence="8">
    <location>
        <begin position="6"/>
        <end position="26"/>
    </location>
</feature>
<keyword evidence="5 7" id="KW-0408">Iron</keyword>
<dbReference type="InterPro" id="IPR036396">
    <property type="entry name" value="Cyt_P450_sf"/>
</dbReference>
<comment type="function">
    <text evidence="6">Cytochromes P450 are a group of heme-thiolate monooxygenases. They oxidize a variety of structurally unrelated compounds, including steroids, fatty acids, and xenobiotics.</text>
</comment>
<proteinExistence type="inferred from homology"/>
<evidence type="ECO:0000313" key="9">
    <source>
        <dbReference type="EMBL" id="CAF3638407.1"/>
    </source>
</evidence>
<keyword evidence="3 7" id="KW-0479">Metal-binding</keyword>
<sequence length="205" mass="22960">MAPKQLILGVAAGVLLLIAFIFYVVAQADESYGVLRGFEGAGLWSGTLPGNCQGDDVCHKIKAARAFFIMATIAAFIGALLLLYIVFRPHPKVMYYAAIAMGDVIQPDILTLHYDPQLWGPDDPYLFVPERHLTRRHPMAFMAFGQGPRNCVGIRFALMELKLCLARLLHQYSILPGKQIEQGFIRREILVIQPDAVYIKLEKRC</sequence>
<gene>
    <name evidence="9" type="ORF">OTI717_LOCUS8691</name>
</gene>
<keyword evidence="8" id="KW-0472">Membrane</keyword>
<comment type="caution">
    <text evidence="9">The sequence shown here is derived from an EMBL/GenBank/DDBJ whole genome shotgun (WGS) entry which is preliminary data.</text>
</comment>
<evidence type="ECO:0000256" key="8">
    <source>
        <dbReference type="SAM" id="Phobius"/>
    </source>
</evidence>
<evidence type="ECO:0000256" key="1">
    <source>
        <dbReference type="ARBA" id="ARBA00010617"/>
    </source>
</evidence>
<keyword evidence="2 7" id="KW-0349">Heme</keyword>
<keyword evidence="7" id="KW-0503">Monooxygenase</keyword>
<dbReference type="InterPro" id="IPR001128">
    <property type="entry name" value="Cyt_P450"/>
</dbReference>